<accession>A0A369LEH7</accession>
<evidence type="ECO:0008006" key="3">
    <source>
        <dbReference type="Google" id="ProtNLM"/>
    </source>
</evidence>
<organism evidence="1 2">
    <name type="scientific">Slackia isoflavoniconvertens</name>
    <dbReference type="NCBI Taxonomy" id="572010"/>
    <lineage>
        <taxon>Bacteria</taxon>
        <taxon>Bacillati</taxon>
        <taxon>Actinomycetota</taxon>
        <taxon>Coriobacteriia</taxon>
        <taxon>Eggerthellales</taxon>
        <taxon>Eggerthellaceae</taxon>
        <taxon>Slackia</taxon>
    </lineage>
</organism>
<dbReference type="Proteomes" id="UP000253975">
    <property type="component" value="Unassembled WGS sequence"/>
</dbReference>
<evidence type="ECO:0000313" key="1">
    <source>
        <dbReference type="EMBL" id="RDB56545.1"/>
    </source>
</evidence>
<dbReference type="InterPro" id="IPR024524">
    <property type="entry name" value="DUF3800"/>
</dbReference>
<sequence length="482" mass="55370">MAKCKFYYDETEHSRSLTLSTVTADEFYDGFVVVVVGWDENCEAELERKYLAFEERYRSPGAVELKSTALAKKQFRYGFRSLTKANVRLVRDFLDLFDDGMFVYCSFSSKVEHLVYRLFDRYRNVPGVNTDFMKYTLAKLVVQYRPREIVEAFYGDPEKLIRELRAFLLDRIERNKTNPALKRTETEQCQALLAVLGDASALKSAEWEYYSPLEGFALYLSEHEEINGYELNIDQEERTAAAARELGFDPVFQVDSKDCFGIRMADMFAGIAGKLLKAIRAELTYRSKDDELKKNLFDEKWFELDNARLELYKQLRRVLMLFDSCWYKTYGGVYSDDLVALISLLNYLGNFEDADTLRANLDIHAEAFNACCCTDLALHFDKLKTEVPWRDAPNANSENLFRPRLRLADEPIVHNVVKVMFAEDGAPMAVVRESGKDTAYVLPDDLVGWVSMLVSNEGLADLVLPCDVRLQIVNGRCCADIL</sequence>
<dbReference type="Pfam" id="PF12686">
    <property type="entry name" value="DUF3800"/>
    <property type="match status" value="1"/>
</dbReference>
<gene>
    <name evidence="1" type="ORF">C1881_08440</name>
</gene>
<proteinExistence type="predicted"/>
<protein>
    <recommendedName>
        <fullName evidence="3">DUF3800 domain-containing protein</fullName>
    </recommendedName>
</protein>
<comment type="caution">
    <text evidence="1">The sequence shown here is derived from an EMBL/GenBank/DDBJ whole genome shotgun (WGS) entry which is preliminary data.</text>
</comment>
<name>A0A369LEH7_9ACTN</name>
<dbReference type="EMBL" id="PPTO01000014">
    <property type="protein sequence ID" value="RDB56545.1"/>
    <property type="molecule type" value="Genomic_DNA"/>
</dbReference>
<dbReference type="RefSeq" id="WP_114616088.1">
    <property type="nucleotide sequence ID" value="NZ_PPTO01000014.1"/>
</dbReference>
<reference evidence="1 2" key="1">
    <citation type="journal article" date="2018" name="Elife">
        <title>Discovery and characterization of a prevalent human gut bacterial enzyme sufficient for the inactivation of a family of plant toxins.</title>
        <authorList>
            <person name="Koppel N."/>
            <person name="Bisanz J.E."/>
            <person name="Pandelia M.E."/>
            <person name="Turnbaugh P.J."/>
            <person name="Balskus E.P."/>
        </authorList>
    </citation>
    <scope>NUCLEOTIDE SEQUENCE [LARGE SCALE GENOMIC DNA]</scope>
    <source>
        <strain evidence="1 2">OB21 GAM31</strain>
    </source>
</reference>
<evidence type="ECO:0000313" key="2">
    <source>
        <dbReference type="Proteomes" id="UP000253975"/>
    </source>
</evidence>
<dbReference type="AlphaFoldDB" id="A0A369LEH7"/>